<keyword evidence="1" id="KW-1185">Reference proteome</keyword>
<proteinExistence type="predicted"/>
<dbReference type="SUPFAM" id="SSF56112">
    <property type="entry name" value="Protein kinase-like (PK-like)"/>
    <property type="match status" value="1"/>
</dbReference>
<protein>
    <submittedName>
        <fullName evidence="2">Protein kinase domain-containing protein</fullName>
    </submittedName>
</protein>
<evidence type="ECO:0000313" key="2">
    <source>
        <dbReference type="WBParaSite" id="Pan_g2441.t1"/>
    </source>
</evidence>
<reference evidence="1" key="1">
    <citation type="journal article" date="2013" name="Genetics">
        <title>The draft genome and transcriptome of Panagrellus redivivus are shaped by the harsh demands of a free-living lifestyle.</title>
        <authorList>
            <person name="Srinivasan J."/>
            <person name="Dillman A.R."/>
            <person name="Macchietto M.G."/>
            <person name="Heikkinen L."/>
            <person name="Lakso M."/>
            <person name="Fracchia K.M."/>
            <person name="Antoshechkin I."/>
            <person name="Mortazavi A."/>
            <person name="Wong G."/>
            <person name="Sternberg P.W."/>
        </authorList>
    </citation>
    <scope>NUCLEOTIDE SEQUENCE [LARGE SCALE GENOMIC DNA]</scope>
    <source>
        <strain evidence="1">MT8872</strain>
    </source>
</reference>
<accession>A0A7E4ZXV7</accession>
<name>A0A7E4ZXV7_PANRE</name>
<dbReference type="Proteomes" id="UP000492821">
    <property type="component" value="Unassembled WGS sequence"/>
</dbReference>
<dbReference type="AlphaFoldDB" id="A0A7E4ZXV7"/>
<evidence type="ECO:0000313" key="1">
    <source>
        <dbReference type="Proteomes" id="UP000492821"/>
    </source>
</evidence>
<sequence>MSRGKVDTTHGGEILDSNNRKLMLNFKDSLKVIPAYAPPRMSSIPFTEFRHEQIPTFPPKAEFKFEDQVAYPRIGQQYDRICVFDNYENSTRYRFFERHTSFREGCESTSFEHDKSYFHKMLVEDLRLCSTNLYFLLYQKFPHLKQALFIDDSYLLWYHYDVLVYEPYSKPLRELLEKRDYRRLDDAAGQYVVKCVAEAIKYLNERRISHEDICVDSTYFDSDGTVMVGDFSNVVAHYDPPNNEGNIRYRGTYESRAMEYNHDMAGLGTIWMALLWPDELKTSRTGYFHNSWKDTSPDFRRKMRYPHNSTEELSEACKKLFYIKGEWNNAKLFTVDHFLADKYFVGKSSKTSFFRTFRGVNCVPLPFVSNLENEENVKNLQSFKKISANGYFPISAINSIEVRLTISTQKWEKYFFLHRMDEIALFAALNHMCKDIPDPINILELRYNFGFAFEKFCADSKIRKKEPCGRHSFLFDDMEVEVMCNQTY</sequence>
<dbReference type="Gene3D" id="1.10.510.10">
    <property type="entry name" value="Transferase(Phosphotransferase) domain 1"/>
    <property type="match status" value="1"/>
</dbReference>
<dbReference type="WBParaSite" id="Pan_g2441.t1">
    <property type="protein sequence ID" value="Pan_g2441.t1"/>
    <property type="gene ID" value="Pan_g2441"/>
</dbReference>
<dbReference type="InterPro" id="IPR011009">
    <property type="entry name" value="Kinase-like_dom_sf"/>
</dbReference>
<organism evidence="1 2">
    <name type="scientific">Panagrellus redivivus</name>
    <name type="common">Microworm</name>
    <dbReference type="NCBI Taxonomy" id="6233"/>
    <lineage>
        <taxon>Eukaryota</taxon>
        <taxon>Metazoa</taxon>
        <taxon>Ecdysozoa</taxon>
        <taxon>Nematoda</taxon>
        <taxon>Chromadorea</taxon>
        <taxon>Rhabditida</taxon>
        <taxon>Tylenchina</taxon>
        <taxon>Panagrolaimomorpha</taxon>
        <taxon>Panagrolaimoidea</taxon>
        <taxon>Panagrolaimidae</taxon>
        <taxon>Panagrellus</taxon>
    </lineage>
</organism>
<reference evidence="2" key="2">
    <citation type="submission" date="2020-10" db="UniProtKB">
        <authorList>
            <consortium name="WormBaseParasite"/>
        </authorList>
    </citation>
    <scope>IDENTIFICATION</scope>
</reference>